<gene>
    <name evidence="1" type="ORF">LPLAT_LOCUS3485</name>
</gene>
<feature type="non-terminal residue" evidence="1">
    <location>
        <position position="88"/>
    </location>
</feature>
<dbReference type="EMBL" id="CAXIPU020000324">
    <property type="protein sequence ID" value="CAL1671645.1"/>
    <property type="molecule type" value="Genomic_DNA"/>
</dbReference>
<reference evidence="1" key="1">
    <citation type="submission" date="2024-04" db="EMBL/GenBank/DDBJ databases">
        <authorList>
            <consortium name="Molecular Ecology Group"/>
        </authorList>
    </citation>
    <scope>NUCLEOTIDE SEQUENCE</scope>
</reference>
<evidence type="ECO:0000313" key="2">
    <source>
        <dbReference type="Proteomes" id="UP001497644"/>
    </source>
</evidence>
<dbReference type="AlphaFoldDB" id="A0AAV2MW30"/>
<accession>A0AAV2MW30</accession>
<organism evidence="1 2">
    <name type="scientific">Lasius platythorax</name>
    <dbReference type="NCBI Taxonomy" id="488582"/>
    <lineage>
        <taxon>Eukaryota</taxon>
        <taxon>Metazoa</taxon>
        <taxon>Ecdysozoa</taxon>
        <taxon>Arthropoda</taxon>
        <taxon>Hexapoda</taxon>
        <taxon>Insecta</taxon>
        <taxon>Pterygota</taxon>
        <taxon>Neoptera</taxon>
        <taxon>Endopterygota</taxon>
        <taxon>Hymenoptera</taxon>
        <taxon>Apocrita</taxon>
        <taxon>Aculeata</taxon>
        <taxon>Formicoidea</taxon>
        <taxon>Formicidae</taxon>
        <taxon>Formicinae</taxon>
        <taxon>Lasius</taxon>
        <taxon>Lasius</taxon>
    </lineage>
</organism>
<keyword evidence="2" id="KW-1185">Reference proteome</keyword>
<sequence>MINIMADYLRECGMNINVEKSMTVAIKAAPHFKKTAVDAASTFTCDGRQLPSLRRSDRWRYLGVMFTPEGRAQCRPTEIVTPLLEALT</sequence>
<protein>
    <recommendedName>
        <fullName evidence="3">Reverse transcriptase</fullName>
    </recommendedName>
</protein>
<proteinExistence type="predicted"/>
<evidence type="ECO:0008006" key="3">
    <source>
        <dbReference type="Google" id="ProtNLM"/>
    </source>
</evidence>
<dbReference type="Proteomes" id="UP001497644">
    <property type="component" value="Unassembled WGS sequence"/>
</dbReference>
<evidence type="ECO:0000313" key="1">
    <source>
        <dbReference type="EMBL" id="CAL1671645.1"/>
    </source>
</evidence>
<comment type="caution">
    <text evidence="1">The sequence shown here is derived from an EMBL/GenBank/DDBJ whole genome shotgun (WGS) entry which is preliminary data.</text>
</comment>
<name>A0AAV2MW30_9HYME</name>